<comment type="subcellular location">
    <subcellularLocation>
        <location evidence="3">Cytoplasm</location>
    </subcellularLocation>
</comment>
<dbReference type="RefSeq" id="WP_251584167.1">
    <property type="nucleotide sequence ID" value="NZ_JBHTKX010000005.1"/>
</dbReference>
<keyword evidence="2 3" id="KW-0378">Hydrolase</keyword>
<evidence type="ECO:0000256" key="3">
    <source>
        <dbReference type="HAMAP-Rule" id="MF_00528"/>
    </source>
</evidence>
<dbReference type="InterPro" id="IPR003697">
    <property type="entry name" value="Maf-like"/>
</dbReference>
<dbReference type="Proteomes" id="UP001597169">
    <property type="component" value="Unassembled WGS sequence"/>
</dbReference>
<evidence type="ECO:0000313" key="4">
    <source>
        <dbReference type="EMBL" id="MFD1130974.1"/>
    </source>
</evidence>
<dbReference type="HAMAP" id="MF_00528">
    <property type="entry name" value="Maf"/>
    <property type="match status" value="1"/>
</dbReference>
<organism evidence="4 5">
    <name type="scientific">Paenibacillus provencensis</name>
    <dbReference type="NCBI Taxonomy" id="441151"/>
    <lineage>
        <taxon>Bacteria</taxon>
        <taxon>Bacillati</taxon>
        <taxon>Bacillota</taxon>
        <taxon>Bacilli</taxon>
        <taxon>Bacillales</taxon>
        <taxon>Paenibacillaceae</taxon>
        <taxon>Paenibacillus</taxon>
    </lineage>
</organism>
<dbReference type="PANTHER" id="PTHR43213">
    <property type="entry name" value="BIFUNCTIONAL DTTP/UTP PYROPHOSPHATASE/METHYLTRANSFERASE PROTEIN-RELATED"/>
    <property type="match status" value="1"/>
</dbReference>
<dbReference type="PANTHER" id="PTHR43213:SF5">
    <property type="entry name" value="BIFUNCTIONAL DTTP_UTP PYROPHOSPHATASE_METHYLTRANSFERASE PROTEIN-RELATED"/>
    <property type="match status" value="1"/>
</dbReference>
<comment type="cofactor">
    <cofactor evidence="1 3">
        <name>a divalent metal cation</name>
        <dbReference type="ChEBI" id="CHEBI:60240"/>
    </cofactor>
</comment>
<dbReference type="GO" id="GO:0016787">
    <property type="term" value="F:hydrolase activity"/>
    <property type="evidence" value="ECO:0007669"/>
    <property type="project" value="UniProtKB-KW"/>
</dbReference>
<gene>
    <name evidence="4" type="ORF">ACFQ3J_22835</name>
</gene>
<evidence type="ECO:0000256" key="1">
    <source>
        <dbReference type="ARBA" id="ARBA00001968"/>
    </source>
</evidence>
<dbReference type="CDD" id="cd00555">
    <property type="entry name" value="Maf"/>
    <property type="match status" value="1"/>
</dbReference>
<feature type="site" description="Important for substrate specificity" evidence="3">
    <location>
        <position position="160"/>
    </location>
</feature>
<dbReference type="Gene3D" id="3.90.950.10">
    <property type="match status" value="1"/>
</dbReference>
<dbReference type="Pfam" id="PF02545">
    <property type="entry name" value="Maf"/>
    <property type="match status" value="1"/>
</dbReference>
<reference evidence="5" key="1">
    <citation type="journal article" date="2019" name="Int. J. Syst. Evol. Microbiol.">
        <title>The Global Catalogue of Microorganisms (GCM) 10K type strain sequencing project: providing services to taxonomists for standard genome sequencing and annotation.</title>
        <authorList>
            <consortium name="The Broad Institute Genomics Platform"/>
            <consortium name="The Broad Institute Genome Sequencing Center for Infectious Disease"/>
            <person name="Wu L."/>
            <person name="Ma J."/>
        </authorList>
    </citation>
    <scope>NUCLEOTIDE SEQUENCE [LARGE SCALE GENOMIC DNA]</scope>
    <source>
        <strain evidence="5">CCUG 53519</strain>
    </source>
</reference>
<accession>A0ABW3PUI5</accession>
<comment type="catalytic activity">
    <reaction evidence="3">
        <text>UTP + H2O = UMP + diphosphate + H(+)</text>
        <dbReference type="Rhea" id="RHEA:29395"/>
        <dbReference type="ChEBI" id="CHEBI:15377"/>
        <dbReference type="ChEBI" id="CHEBI:15378"/>
        <dbReference type="ChEBI" id="CHEBI:33019"/>
        <dbReference type="ChEBI" id="CHEBI:46398"/>
        <dbReference type="ChEBI" id="CHEBI:57865"/>
        <dbReference type="EC" id="3.6.1.9"/>
    </reaction>
</comment>
<name>A0ABW3PUI5_9BACL</name>
<evidence type="ECO:0000256" key="2">
    <source>
        <dbReference type="ARBA" id="ARBA00022801"/>
    </source>
</evidence>
<comment type="caution">
    <text evidence="3">Lacks conserved residue(s) required for the propagation of feature annotation.</text>
</comment>
<keyword evidence="3" id="KW-0963">Cytoplasm</keyword>
<protein>
    <recommendedName>
        <fullName evidence="3">dTTP/UTP pyrophosphatase</fullName>
        <shortName evidence="3">dTTPase/UTPase</shortName>
        <ecNumber evidence="3">3.6.1.9</ecNumber>
    </recommendedName>
    <alternativeName>
        <fullName evidence="3">Nucleoside triphosphate pyrophosphatase</fullName>
    </alternativeName>
    <alternativeName>
        <fullName evidence="3">Nucleotide pyrophosphatase</fullName>
        <shortName evidence="3">Nucleotide PPase</shortName>
    </alternativeName>
</protein>
<dbReference type="EC" id="3.6.1.9" evidence="3"/>
<dbReference type="SUPFAM" id="SSF52972">
    <property type="entry name" value="ITPase-like"/>
    <property type="match status" value="1"/>
</dbReference>
<dbReference type="NCBIfam" id="TIGR00172">
    <property type="entry name" value="maf"/>
    <property type="match status" value="1"/>
</dbReference>
<keyword evidence="5" id="KW-1185">Reference proteome</keyword>
<feature type="site" description="Important for substrate specificity" evidence="3">
    <location>
        <position position="14"/>
    </location>
</feature>
<feature type="site" description="Important for substrate specificity" evidence="3">
    <location>
        <position position="76"/>
    </location>
</feature>
<proteinExistence type="inferred from homology"/>
<dbReference type="PIRSF" id="PIRSF006305">
    <property type="entry name" value="Maf"/>
    <property type="match status" value="1"/>
</dbReference>
<feature type="active site" description="Proton acceptor" evidence="3">
    <location>
        <position position="75"/>
    </location>
</feature>
<comment type="catalytic activity">
    <reaction evidence="3">
        <text>dTTP + H2O = dTMP + diphosphate + H(+)</text>
        <dbReference type="Rhea" id="RHEA:28534"/>
        <dbReference type="ChEBI" id="CHEBI:15377"/>
        <dbReference type="ChEBI" id="CHEBI:15378"/>
        <dbReference type="ChEBI" id="CHEBI:33019"/>
        <dbReference type="ChEBI" id="CHEBI:37568"/>
        <dbReference type="ChEBI" id="CHEBI:63528"/>
        <dbReference type="EC" id="3.6.1.9"/>
    </reaction>
</comment>
<keyword evidence="3" id="KW-0546">Nucleotide metabolism</keyword>
<dbReference type="InterPro" id="IPR029001">
    <property type="entry name" value="ITPase-like_fam"/>
</dbReference>
<comment type="similarity">
    <text evidence="3">Belongs to the Maf family. YhdE subfamily.</text>
</comment>
<comment type="function">
    <text evidence="3">Nucleoside triphosphate pyrophosphatase that hydrolyzes dTTP and UTP. May have a dual role in cell division arrest and in preventing the incorporation of modified nucleotides into cellular nucleic acids.</text>
</comment>
<sequence>MKKQRIILASTSPRRRELIATLGLSFEVRPSHAPEDTPEDYTPQQIVEELAYRKAKAVYDSYDSDLAGAIIVGSDTIVVLGGEVLGKPKDEQDAYRMLSMLQSRTHEVYTGVACISGEDGRVITRHRRTKVKMKKLKPDAIHAYIRTGEPSDKAGAYAIQGLGATFVDSIEGCYFNVVGLPLSLLSEQLAELGLNMLSIDE</sequence>
<dbReference type="EMBL" id="JBHTKX010000005">
    <property type="protein sequence ID" value="MFD1130974.1"/>
    <property type="molecule type" value="Genomic_DNA"/>
</dbReference>
<comment type="caution">
    <text evidence="4">The sequence shown here is derived from an EMBL/GenBank/DDBJ whole genome shotgun (WGS) entry which is preliminary data.</text>
</comment>
<evidence type="ECO:0000313" key="5">
    <source>
        <dbReference type="Proteomes" id="UP001597169"/>
    </source>
</evidence>